<evidence type="ECO:0000256" key="1">
    <source>
        <dbReference type="SAM" id="Phobius"/>
    </source>
</evidence>
<dbReference type="EMBL" id="CP001146">
    <property type="protein sequence ID" value="ACI20076.1"/>
    <property type="molecule type" value="Genomic_DNA"/>
</dbReference>
<keyword evidence="1" id="KW-1133">Transmembrane helix</keyword>
<keyword evidence="1" id="KW-0812">Transmembrane</keyword>
<dbReference type="STRING" id="309799.DICTH_0166"/>
<feature type="transmembrane region" description="Helical" evidence="1">
    <location>
        <begin position="97"/>
        <end position="120"/>
    </location>
</feature>
<keyword evidence="1" id="KW-0472">Membrane</keyword>
<dbReference type="PaxDb" id="309799-DICTH_0166"/>
<keyword evidence="3" id="KW-1185">Reference proteome</keyword>
<organism evidence="2 3">
    <name type="scientific">Dictyoglomus thermophilum (strain ATCC 35947 / DSM 3960 / H-6-12)</name>
    <dbReference type="NCBI Taxonomy" id="309799"/>
    <lineage>
        <taxon>Bacteria</taxon>
        <taxon>Pseudomonadati</taxon>
        <taxon>Dictyoglomota</taxon>
        <taxon>Dictyoglomia</taxon>
        <taxon>Dictyoglomales</taxon>
        <taxon>Dictyoglomaceae</taxon>
        <taxon>Dictyoglomus</taxon>
    </lineage>
</organism>
<proteinExistence type="predicted"/>
<dbReference type="KEGG" id="dth:DICTH_0166"/>
<accession>B5YBI3</accession>
<dbReference type="AlphaFoldDB" id="B5YBI3"/>
<name>B5YBI3_DICT6</name>
<protein>
    <submittedName>
        <fullName evidence="2">Uncharacterized protein</fullName>
    </submittedName>
</protein>
<dbReference type="HOGENOM" id="CLU_1755929_0_0_0"/>
<evidence type="ECO:0000313" key="2">
    <source>
        <dbReference type="EMBL" id="ACI20076.1"/>
    </source>
</evidence>
<gene>
    <name evidence="2" type="ordered locus">DICTH_0166</name>
</gene>
<reference evidence="2 3" key="1">
    <citation type="journal article" date="2014" name="Genome Announc.">
        <title>Complete Genome Sequence of the Extreme Thermophile Dictyoglomus thermophilum H-6-12.</title>
        <authorList>
            <person name="Coil D.A."/>
            <person name="Badger J.H."/>
            <person name="Forberger H.C."/>
            <person name="Riggs F."/>
            <person name="Madupu R."/>
            <person name="Fedorova N."/>
            <person name="Ward N."/>
            <person name="Robb F.T."/>
            <person name="Eisen J.A."/>
        </authorList>
    </citation>
    <scope>NUCLEOTIDE SEQUENCE [LARGE SCALE GENOMIC DNA]</scope>
    <source>
        <strain evidence="3">ATCC 35947 / DSM 3960 / H-6-12</strain>
    </source>
</reference>
<feature type="transmembrane region" description="Helical" evidence="1">
    <location>
        <begin position="71"/>
        <end position="91"/>
    </location>
</feature>
<evidence type="ECO:0000313" key="3">
    <source>
        <dbReference type="Proteomes" id="UP000001733"/>
    </source>
</evidence>
<dbReference type="Proteomes" id="UP000001733">
    <property type="component" value="Chromosome"/>
</dbReference>
<sequence length="148" mass="17410">MLIYLKNPYLSYIKDSKINILFHKSFPQSSKGFHLLTSSLTSDLLPMIKKSKSSIGDYLTPLLFLLRMSYFFLNWNILLIFSLRVFFIFFLGRMSRISLVSSFSLAAKKLIAFVGIDLAIKESWKYKKSLKFLKEKNRHLKLHKKLFD</sequence>